<evidence type="ECO:0000313" key="2">
    <source>
        <dbReference type="Proteomes" id="UP000294530"/>
    </source>
</evidence>
<proteinExistence type="predicted"/>
<gene>
    <name evidence="1" type="ORF">CCR75_000383</name>
</gene>
<sequence>MTINEGSGYIHWALYKDAVCLDTDCVLCGSLLADQLRLPLLHKGQNSPESVVTGIQLAPELQRHFQNVLSQQRVGDGQSDRKPLDTSNEAVPVAVIDLALGARAAKLGLDDKAYLYCKLQLESPNLMADEEKKSDWFSWKIMRASEYQNRGREADTLNKDYISALGLYKRASRWLEPLSDSKADFTVQYSEEELQVVNKMAGECYTLTASCYWKLDREKNANRCIDVASKALKLSDANIKARFVRSMAYVVLKEFDLAIADLTILCEHSPNNQKYQSLLARTRKAKTQLRTKQQRAFAVLFES</sequence>
<dbReference type="InterPro" id="IPR011990">
    <property type="entry name" value="TPR-like_helical_dom_sf"/>
</dbReference>
<keyword evidence="2" id="KW-1185">Reference proteome</keyword>
<organism evidence="1 2">
    <name type="scientific">Bremia lactucae</name>
    <name type="common">Lettuce downy mildew</name>
    <dbReference type="NCBI Taxonomy" id="4779"/>
    <lineage>
        <taxon>Eukaryota</taxon>
        <taxon>Sar</taxon>
        <taxon>Stramenopiles</taxon>
        <taxon>Oomycota</taxon>
        <taxon>Peronosporomycetes</taxon>
        <taxon>Peronosporales</taxon>
        <taxon>Peronosporaceae</taxon>
        <taxon>Bremia</taxon>
    </lineage>
</organism>
<dbReference type="GeneID" id="94344162"/>
<dbReference type="OrthoDB" id="72596at2759"/>
<evidence type="ECO:0000313" key="1">
    <source>
        <dbReference type="EMBL" id="TDH70456.1"/>
    </source>
</evidence>
<dbReference type="KEGG" id="blac:94344162"/>
<accession>A0A976IG21</accession>
<dbReference type="PANTHER" id="PTHR46512">
    <property type="entry name" value="PEPTIDYLPROLYL ISOMERASE"/>
    <property type="match status" value="1"/>
</dbReference>
<dbReference type="RefSeq" id="XP_067819955.1">
    <property type="nucleotide sequence ID" value="XM_067958491.1"/>
</dbReference>
<evidence type="ECO:0008006" key="3">
    <source>
        <dbReference type="Google" id="ProtNLM"/>
    </source>
</evidence>
<dbReference type="EMBL" id="SHOA02000014">
    <property type="protein sequence ID" value="TDH70456.1"/>
    <property type="molecule type" value="Genomic_DNA"/>
</dbReference>
<name>A0A976IG21_BRELC</name>
<protein>
    <recommendedName>
        <fullName evidence="3">Peptidylprolyl isomerase</fullName>
    </recommendedName>
</protein>
<dbReference type="Proteomes" id="UP000294530">
    <property type="component" value="Unassembled WGS sequence"/>
</dbReference>
<dbReference type="InterPro" id="IPR050754">
    <property type="entry name" value="FKBP4/5/8-like"/>
</dbReference>
<reference evidence="1 2" key="1">
    <citation type="journal article" date="2021" name="Genome Biol.">
        <title>AFLAP: assembly-free linkage analysis pipeline using k-mers from genome sequencing data.</title>
        <authorList>
            <person name="Fletcher K."/>
            <person name="Zhang L."/>
            <person name="Gil J."/>
            <person name="Han R."/>
            <person name="Cavanaugh K."/>
            <person name="Michelmore R."/>
        </authorList>
    </citation>
    <scope>NUCLEOTIDE SEQUENCE [LARGE SCALE GENOMIC DNA]</scope>
    <source>
        <strain evidence="1 2">SF5</strain>
    </source>
</reference>
<dbReference type="PANTHER" id="PTHR46512:SF9">
    <property type="entry name" value="PEPTIDYLPROLYL ISOMERASE"/>
    <property type="match status" value="1"/>
</dbReference>
<dbReference type="SUPFAM" id="SSF48452">
    <property type="entry name" value="TPR-like"/>
    <property type="match status" value="1"/>
</dbReference>
<comment type="caution">
    <text evidence="1">The sequence shown here is derived from an EMBL/GenBank/DDBJ whole genome shotgun (WGS) entry which is preliminary data.</text>
</comment>
<dbReference type="Gene3D" id="1.25.40.10">
    <property type="entry name" value="Tetratricopeptide repeat domain"/>
    <property type="match status" value="1"/>
</dbReference>
<dbReference type="AlphaFoldDB" id="A0A976IG21"/>